<dbReference type="InterPro" id="IPR032710">
    <property type="entry name" value="NTF2-like_dom_sf"/>
</dbReference>
<protein>
    <submittedName>
        <fullName evidence="1">SnoaL-like polyketide cyclase</fullName>
    </submittedName>
</protein>
<organism evidence="1 2">
    <name type="scientific">Nocardia mexicana</name>
    <dbReference type="NCBI Taxonomy" id="279262"/>
    <lineage>
        <taxon>Bacteria</taxon>
        <taxon>Bacillati</taxon>
        <taxon>Actinomycetota</taxon>
        <taxon>Actinomycetes</taxon>
        <taxon>Mycobacteriales</taxon>
        <taxon>Nocardiaceae</taxon>
        <taxon>Nocardia</taxon>
    </lineage>
</organism>
<dbReference type="Pfam" id="PF07366">
    <property type="entry name" value="SnoaL"/>
    <property type="match status" value="1"/>
</dbReference>
<dbReference type="OrthoDB" id="4564089at2"/>
<dbReference type="Gene3D" id="3.10.450.50">
    <property type="match status" value="1"/>
</dbReference>
<dbReference type="SUPFAM" id="SSF54427">
    <property type="entry name" value="NTF2-like"/>
    <property type="match status" value="1"/>
</dbReference>
<keyword evidence="2" id="KW-1185">Reference proteome</keyword>
<dbReference type="Proteomes" id="UP000255355">
    <property type="component" value="Unassembled WGS sequence"/>
</dbReference>
<reference evidence="1 2" key="1">
    <citation type="submission" date="2018-07" db="EMBL/GenBank/DDBJ databases">
        <title>Genomic Encyclopedia of Type Strains, Phase IV (KMG-IV): sequencing the most valuable type-strain genomes for metagenomic binning, comparative biology and taxonomic classification.</title>
        <authorList>
            <person name="Goeker M."/>
        </authorList>
    </citation>
    <scope>NUCLEOTIDE SEQUENCE [LARGE SCALE GENOMIC DNA]</scope>
    <source>
        <strain evidence="1 2">DSM 44952</strain>
    </source>
</reference>
<dbReference type="EMBL" id="QQAZ01000024">
    <property type="protein sequence ID" value="RDI42747.1"/>
    <property type="molecule type" value="Genomic_DNA"/>
</dbReference>
<dbReference type="RefSeq" id="WP_068028213.1">
    <property type="nucleotide sequence ID" value="NZ_QQAZ01000024.1"/>
</dbReference>
<dbReference type="GO" id="GO:0030638">
    <property type="term" value="P:polyketide metabolic process"/>
    <property type="evidence" value="ECO:0007669"/>
    <property type="project" value="InterPro"/>
</dbReference>
<comment type="caution">
    <text evidence="1">The sequence shown here is derived from an EMBL/GenBank/DDBJ whole genome shotgun (WGS) entry which is preliminary data.</text>
</comment>
<gene>
    <name evidence="1" type="ORF">DFR68_12410</name>
</gene>
<evidence type="ECO:0000313" key="1">
    <source>
        <dbReference type="EMBL" id="RDI42747.1"/>
    </source>
</evidence>
<dbReference type="InterPro" id="IPR009959">
    <property type="entry name" value="Cyclase_SnoaL-like"/>
</dbReference>
<accession>A0A370GGF5</accession>
<name>A0A370GGF5_9NOCA</name>
<dbReference type="AlphaFoldDB" id="A0A370GGF5"/>
<proteinExistence type="predicted"/>
<evidence type="ECO:0000313" key="2">
    <source>
        <dbReference type="Proteomes" id="UP000255355"/>
    </source>
</evidence>
<sequence length="145" mass="15983">MDSVRRAYYAVQRAWSGQDWEAWAGTCAEGYRFDTGAGLRLDVAGTLAWSRAWFAAFPDYAEEVGALHIGADSAVAELVGEATSTADFVLGEATLLPATGRRFRIEYAKVLVFDADLKVVRDKQYQDRLDLYGQLGVRIPADLGR</sequence>